<dbReference type="EMBL" id="CABFNS010000837">
    <property type="protein sequence ID" value="VUC31951.1"/>
    <property type="molecule type" value="Genomic_DNA"/>
</dbReference>
<dbReference type="SUPFAM" id="SSF51101">
    <property type="entry name" value="Mannose-binding lectins"/>
    <property type="match status" value="1"/>
</dbReference>
<sequence length="317" mass="36008">MAWLWDWPDLWKPEIGDVNWKAAYEILLSNSQPDSNHPIRGLCNRRRIWEELCPQFATTYRKHQVLHQQLSEKGSHMSEGALTADSRTLPFGPNRVIDSPRINYKLFCPDPSWCNELPSPYIQFGQRVVKRSQQMEMGNDLPVERLILGISEGQLADITSFSVKISNNNLLGFGVTYWNRPSRHIGLCLEGLQTIQIDGRGGERITKLEIFGDDLPCALRITTNKKCWYFGNQTGNQPKELEVMDDDGLKLELLQIERILLAKAFLDGPSQGWALPLIELRSESLRRRDLLGKLTHPLLENLFLGAGHIAAWGGALP</sequence>
<dbReference type="Proteomes" id="UP000766486">
    <property type="component" value="Unassembled WGS sequence"/>
</dbReference>
<protein>
    <submittedName>
        <fullName evidence="1">Uncharacterized protein</fullName>
    </submittedName>
</protein>
<organism evidence="1 2">
    <name type="scientific">Bionectria ochroleuca</name>
    <name type="common">Gliocladium roseum</name>
    <dbReference type="NCBI Taxonomy" id="29856"/>
    <lineage>
        <taxon>Eukaryota</taxon>
        <taxon>Fungi</taxon>
        <taxon>Dikarya</taxon>
        <taxon>Ascomycota</taxon>
        <taxon>Pezizomycotina</taxon>
        <taxon>Sordariomycetes</taxon>
        <taxon>Hypocreomycetidae</taxon>
        <taxon>Hypocreales</taxon>
        <taxon>Bionectriaceae</taxon>
        <taxon>Clonostachys</taxon>
    </lineage>
</organism>
<reference evidence="1 2" key="1">
    <citation type="submission" date="2019-06" db="EMBL/GenBank/DDBJ databases">
        <authorList>
            <person name="Broberg M."/>
        </authorList>
    </citation>
    <scope>NUCLEOTIDE SEQUENCE [LARGE SCALE GENOMIC DNA]</scope>
</reference>
<keyword evidence="2" id="KW-1185">Reference proteome</keyword>
<dbReference type="InterPro" id="IPR036404">
    <property type="entry name" value="Jacalin-like_lectin_dom_sf"/>
</dbReference>
<proteinExistence type="predicted"/>
<evidence type="ECO:0000313" key="1">
    <source>
        <dbReference type="EMBL" id="VUC31951.1"/>
    </source>
</evidence>
<comment type="caution">
    <text evidence="1">The sequence shown here is derived from an EMBL/GenBank/DDBJ whole genome shotgun (WGS) entry which is preliminary data.</text>
</comment>
<evidence type="ECO:0000313" key="2">
    <source>
        <dbReference type="Proteomes" id="UP000766486"/>
    </source>
</evidence>
<accession>A0ABY6UPM2</accession>
<name>A0ABY6UPM2_BIOOC</name>
<gene>
    <name evidence="1" type="ORF">CLO192961_LOCUS315805</name>
</gene>